<evidence type="ECO:0000313" key="3">
    <source>
        <dbReference type="EMBL" id="GAA1691394.1"/>
    </source>
</evidence>
<protein>
    <submittedName>
        <fullName evidence="3">SGNH/GDSL hydrolase family protein</fullName>
    </submittedName>
</protein>
<dbReference type="Pfam" id="PF13472">
    <property type="entry name" value="Lipase_GDSL_2"/>
    <property type="match status" value="1"/>
</dbReference>
<evidence type="ECO:0000259" key="2">
    <source>
        <dbReference type="Pfam" id="PF13472"/>
    </source>
</evidence>
<gene>
    <name evidence="3" type="ORF">GCM10009765_46010</name>
</gene>
<dbReference type="InterPro" id="IPR013830">
    <property type="entry name" value="SGNH_hydro"/>
</dbReference>
<dbReference type="RefSeq" id="WP_344312488.1">
    <property type="nucleotide sequence ID" value="NZ_BAAANY010000019.1"/>
</dbReference>
<comment type="caution">
    <text evidence="3">The sequence shown here is derived from an EMBL/GenBank/DDBJ whole genome shotgun (WGS) entry which is preliminary data.</text>
</comment>
<dbReference type="InterPro" id="IPR036514">
    <property type="entry name" value="SGNH_hydro_sf"/>
</dbReference>
<organism evidence="3 4">
    <name type="scientific">Fodinicola feengrottensis</name>
    <dbReference type="NCBI Taxonomy" id="435914"/>
    <lineage>
        <taxon>Bacteria</taxon>
        <taxon>Bacillati</taxon>
        <taxon>Actinomycetota</taxon>
        <taxon>Actinomycetes</taxon>
        <taxon>Mycobacteriales</taxon>
        <taxon>Fodinicola</taxon>
    </lineage>
</organism>
<keyword evidence="4" id="KW-1185">Reference proteome</keyword>
<dbReference type="Proteomes" id="UP001500618">
    <property type="component" value="Unassembled WGS sequence"/>
</dbReference>
<feature type="domain" description="SGNH hydrolase-type esterase" evidence="2">
    <location>
        <begin position="39"/>
        <end position="276"/>
    </location>
</feature>
<name>A0ABN2HPS3_9ACTN</name>
<proteinExistence type="predicted"/>
<dbReference type="Gene3D" id="3.40.50.1110">
    <property type="entry name" value="SGNH hydrolase"/>
    <property type="match status" value="1"/>
</dbReference>
<dbReference type="CDD" id="cd01823">
    <property type="entry name" value="SEST_like"/>
    <property type="match status" value="1"/>
</dbReference>
<feature type="chain" id="PRO_5046452620" evidence="1">
    <location>
        <begin position="20"/>
        <end position="288"/>
    </location>
</feature>
<dbReference type="PANTHER" id="PTHR37981:SF1">
    <property type="entry name" value="SGNH HYDROLASE-TYPE ESTERASE DOMAIN-CONTAINING PROTEIN"/>
    <property type="match status" value="1"/>
</dbReference>
<dbReference type="InterPro" id="IPR037460">
    <property type="entry name" value="SEST-like"/>
</dbReference>
<dbReference type="GO" id="GO:0016787">
    <property type="term" value="F:hydrolase activity"/>
    <property type="evidence" value="ECO:0007669"/>
    <property type="project" value="UniProtKB-KW"/>
</dbReference>
<evidence type="ECO:0000256" key="1">
    <source>
        <dbReference type="SAM" id="SignalP"/>
    </source>
</evidence>
<reference evidence="3 4" key="1">
    <citation type="journal article" date="2019" name="Int. J. Syst. Evol. Microbiol.">
        <title>The Global Catalogue of Microorganisms (GCM) 10K type strain sequencing project: providing services to taxonomists for standard genome sequencing and annotation.</title>
        <authorList>
            <consortium name="The Broad Institute Genomics Platform"/>
            <consortium name="The Broad Institute Genome Sequencing Center for Infectious Disease"/>
            <person name="Wu L."/>
            <person name="Ma J."/>
        </authorList>
    </citation>
    <scope>NUCLEOTIDE SEQUENCE [LARGE SCALE GENOMIC DNA]</scope>
    <source>
        <strain evidence="3 4">JCM 14718</strain>
    </source>
</reference>
<evidence type="ECO:0000313" key="4">
    <source>
        <dbReference type="Proteomes" id="UP001500618"/>
    </source>
</evidence>
<keyword evidence="1" id="KW-0732">Signal</keyword>
<keyword evidence="3" id="KW-0378">Hydrolase</keyword>
<dbReference type="SUPFAM" id="SSF52266">
    <property type="entry name" value="SGNH hydrolase"/>
    <property type="match status" value="1"/>
</dbReference>
<sequence>MRTKAPVVWLALATSAVLAATFAPPVSAASPAKFHRYVALGDSYAAITDLTRLHGTPGCFRSTDNYPSLVAADLGVTSFTDASCSSATTAHMTTAQSTGFGTNPPQFDSLTADTDLVTVTIGANDLDLMTLLGTCAALSVTDPVGNPCQRYYTSGGVDQIAARIDQVKPKVAAVLDGIHQRAPKARIIVVGYLPLLPPTRGCWPAVPMSVGDVPYAHQIQTSFNAALVAEAAAHQAVAVDPSGITGHDSCQPPGTRWVEPVIPASPTTPFHPNTTGTPHLANLIAATA</sequence>
<dbReference type="PANTHER" id="PTHR37981">
    <property type="entry name" value="LIPASE 2"/>
    <property type="match status" value="1"/>
</dbReference>
<feature type="signal peptide" evidence="1">
    <location>
        <begin position="1"/>
        <end position="19"/>
    </location>
</feature>
<accession>A0ABN2HPS3</accession>
<dbReference type="EMBL" id="BAAANY010000019">
    <property type="protein sequence ID" value="GAA1691394.1"/>
    <property type="molecule type" value="Genomic_DNA"/>
</dbReference>